<proteinExistence type="predicted"/>
<evidence type="ECO:0000313" key="1">
    <source>
        <dbReference type="EMBL" id="SFU02889.1"/>
    </source>
</evidence>
<dbReference type="Proteomes" id="UP000199546">
    <property type="component" value="Unassembled WGS sequence"/>
</dbReference>
<evidence type="ECO:0000313" key="2">
    <source>
        <dbReference type="Proteomes" id="UP000199546"/>
    </source>
</evidence>
<gene>
    <name evidence="1" type="ORF">SAMN05660657_04880</name>
</gene>
<sequence>MSMTRSPDFLPVLSRGRHRTPVRGACFLEYTALLAGEAFSDAPACVDAELAAVLRHANDVLSDADRPRLVPLLGRAIGLVVPAVAAGRVRREAARRFTVAVGVPLSAEERRWTGGADVDRLFWSLMLEPVPVSTSAAWVDRLVERLDLLHGCFEEAVAELTVRRAPAAG</sequence>
<name>A0A1I7CU29_9ACTN</name>
<dbReference type="STRING" id="1296565.SAMN05660657_04880"/>
<keyword evidence="2" id="KW-1185">Reference proteome</keyword>
<organism evidence="1 2">
    <name type="scientific">Geodermatophilus amargosae</name>
    <dbReference type="NCBI Taxonomy" id="1296565"/>
    <lineage>
        <taxon>Bacteria</taxon>
        <taxon>Bacillati</taxon>
        <taxon>Actinomycetota</taxon>
        <taxon>Actinomycetes</taxon>
        <taxon>Geodermatophilales</taxon>
        <taxon>Geodermatophilaceae</taxon>
        <taxon>Geodermatophilus</taxon>
    </lineage>
</organism>
<dbReference type="RefSeq" id="WP_175551771.1">
    <property type="nucleotide sequence ID" value="NZ_FPBA01000026.1"/>
</dbReference>
<reference evidence="2" key="1">
    <citation type="submission" date="2016-10" db="EMBL/GenBank/DDBJ databases">
        <authorList>
            <person name="Varghese N."/>
            <person name="Submissions S."/>
        </authorList>
    </citation>
    <scope>NUCLEOTIDE SEQUENCE [LARGE SCALE GENOMIC DNA]</scope>
    <source>
        <strain evidence="2">DSM 46136</strain>
    </source>
</reference>
<accession>A0A1I7CU29</accession>
<dbReference type="AlphaFoldDB" id="A0A1I7CU29"/>
<dbReference type="EMBL" id="FPBA01000026">
    <property type="protein sequence ID" value="SFU02889.1"/>
    <property type="molecule type" value="Genomic_DNA"/>
</dbReference>
<protein>
    <submittedName>
        <fullName evidence="1">Uncharacterized protein</fullName>
    </submittedName>
</protein>